<dbReference type="InterPro" id="IPR032820">
    <property type="entry name" value="ATPase_put"/>
</dbReference>
<keyword evidence="1" id="KW-1133">Transmembrane helix</keyword>
<organism evidence="2">
    <name type="scientific">marine metagenome</name>
    <dbReference type="NCBI Taxonomy" id="408172"/>
    <lineage>
        <taxon>unclassified sequences</taxon>
        <taxon>metagenomes</taxon>
        <taxon>ecological metagenomes</taxon>
    </lineage>
</organism>
<evidence type="ECO:0008006" key="3">
    <source>
        <dbReference type="Google" id="ProtNLM"/>
    </source>
</evidence>
<sequence length="81" mass="8488">MNLMLLALRLTGLGWYIAICIVIGVVGGLGLDKLAGTVPLFTLLGTVLGSAVAFWGLYKMVHPVLYGIKSGKSTDDNGGEH</sequence>
<feature type="transmembrane region" description="Helical" evidence="1">
    <location>
        <begin position="12"/>
        <end position="31"/>
    </location>
</feature>
<dbReference type="Pfam" id="PF09527">
    <property type="entry name" value="ATPase_gene1"/>
    <property type="match status" value="1"/>
</dbReference>
<keyword evidence="1" id="KW-0812">Transmembrane</keyword>
<evidence type="ECO:0000256" key="1">
    <source>
        <dbReference type="SAM" id="Phobius"/>
    </source>
</evidence>
<feature type="transmembrane region" description="Helical" evidence="1">
    <location>
        <begin position="37"/>
        <end position="58"/>
    </location>
</feature>
<dbReference type="AlphaFoldDB" id="A0A381NBU3"/>
<keyword evidence="1" id="KW-0472">Membrane</keyword>
<name>A0A381NBU3_9ZZZZ</name>
<accession>A0A381NBU3</accession>
<evidence type="ECO:0000313" key="2">
    <source>
        <dbReference type="EMBL" id="SUZ52015.1"/>
    </source>
</evidence>
<protein>
    <recommendedName>
        <fullName evidence="3">AtpZ/AtpI family protein</fullName>
    </recommendedName>
</protein>
<gene>
    <name evidence="2" type="ORF">METZ01_LOCUS4869</name>
</gene>
<dbReference type="EMBL" id="UINC01000252">
    <property type="protein sequence ID" value="SUZ52015.1"/>
    <property type="molecule type" value="Genomic_DNA"/>
</dbReference>
<reference evidence="2" key="1">
    <citation type="submission" date="2018-05" db="EMBL/GenBank/DDBJ databases">
        <authorList>
            <person name="Lanie J.A."/>
            <person name="Ng W.-L."/>
            <person name="Kazmierczak K.M."/>
            <person name="Andrzejewski T.M."/>
            <person name="Davidsen T.M."/>
            <person name="Wayne K.J."/>
            <person name="Tettelin H."/>
            <person name="Glass J.I."/>
            <person name="Rusch D."/>
            <person name="Podicherti R."/>
            <person name="Tsui H.-C.T."/>
            <person name="Winkler M.E."/>
        </authorList>
    </citation>
    <scope>NUCLEOTIDE SEQUENCE</scope>
</reference>
<proteinExistence type="predicted"/>